<evidence type="ECO:0000256" key="1">
    <source>
        <dbReference type="ARBA" id="ARBA00022801"/>
    </source>
</evidence>
<keyword evidence="2" id="KW-0472">Membrane</keyword>
<dbReference type="InterPro" id="IPR001932">
    <property type="entry name" value="PPM-type_phosphatase-like_dom"/>
</dbReference>
<dbReference type="SMART" id="SM00331">
    <property type="entry name" value="PP2C_SIG"/>
    <property type="match status" value="1"/>
</dbReference>
<dbReference type="InterPro" id="IPR036457">
    <property type="entry name" value="PPM-type-like_dom_sf"/>
</dbReference>
<gene>
    <name evidence="4" type="ORF">RBB77_13080</name>
</gene>
<dbReference type="Gene3D" id="3.60.40.10">
    <property type="entry name" value="PPM-type phosphatase domain"/>
    <property type="match status" value="1"/>
</dbReference>
<dbReference type="InterPro" id="IPR052016">
    <property type="entry name" value="Bact_Sigma-Reg"/>
</dbReference>
<evidence type="ECO:0000259" key="3">
    <source>
        <dbReference type="PROSITE" id="PS50885"/>
    </source>
</evidence>
<dbReference type="RefSeq" id="WP_353062234.1">
    <property type="nucleotide sequence ID" value="NZ_CP132942.1"/>
</dbReference>
<dbReference type="Gene3D" id="6.10.340.10">
    <property type="match status" value="1"/>
</dbReference>
<evidence type="ECO:0000313" key="4">
    <source>
        <dbReference type="EMBL" id="XCB31391.1"/>
    </source>
</evidence>
<reference evidence="4" key="2">
    <citation type="journal article" date="2024" name="Environ. Microbiol.">
        <title>Genome analysis and description of Tunturibacter gen. nov. expands the diversity of Terriglobia in tundra soils.</title>
        <authorList>
            <person name="Messyasz A."/>
            <person name="Mannisto M.K."/>
            <person name="Kerkhof L.J."/>
            <person name="Haggblom M.M."/>
        </authorList>
    </citation>
    <scope>NUCLEOTIDE SEQUENCE</scope>
    <source>
        <strain evidence="4">X5P6</strain>
    </source>
</reference>
<feature type="transmembrane region" description="Helical" evidence="2">
    <location>
        <begin position="21"/>
        <end position="48"/>
    </location>
</feature>
<dbReference type="SMART" id="SM00304">
    <property type="entry name" value="HAMP"/>
    <property type="match status" value="1"/>
</dbReference>
<feature type="domain" description="HAMP" evidence="3">
    <location>
        <begin position="281"/>
        <end position="333"/>
    </location>
</feature>
<dbReference type="GO" id="GO:0016020">
    <property type="term" value="C:membrane"/>
    <property type="evidence" value="ECO:0007669"/>
    <property type="project" value="InterPro"/>
</dbReference>
<dbReference type="InterPro" id="IPR003660">
    <property type="entry name" value="HAMP_dom"/>
</dbReference>
<sequence>MATGEKSLKLGTFWTTVRWKILILFSLSSVVSVIMVTCFSMAVLNVLIRRESAYLIEERIKVIVESRKGLVDPVLDKVQGCKYVSDSAPLTAFTEQLNAIWPGSQSTFTTLSTKALHNAGPLWLNATSFAGVVEDRDSAEIRFMRTAKRRDCFVRILVKIPLGESFLNQLANASGLEIVNSTPVLLRPYRRDEGIAGEIKANFMPGSSRPIPVVVVARNWETGASESWVICQIRPSYARTIEDLSRMGLRRASWVSPMITIAFALGLAYACGMWFSLRLSKRIVTVIDALSHAAHLVGMGDFSIRIPLTEHDQLGSLIASFNAMTSHLDTQYEQENQRIALERDLTLAREVQQYLYPRSAPVLSGATVWGCTTPARIVSGDLYDFFSCNTSSVGLLCADVSGKGMSAALMMAHLQAVAHGRMLTLDQPTERPSPSAFAALLNRDLCGRFGDNRYATMFYGEYDSCSGLLRYVNAGHCRPIFISEAGEVTALLNGDLPIGLFADALYQEFQLTVSKGCTIVVYSDGLIDALNSKGEEFGEERLAERCRSLPKRATAQEICAHLSQYLAEWSAGVEQFDDTTILVLTVD</sequence>
<dbReference type="AlphaFoldDB" id="A0AAU7ZKS0"/>
<dbReference type="EMBL" id="CP132942">
    <property type="protein sequence ID" value="XCB31391.1"/>
    <property type="molecule type" value="Genomic_DNA"/>
</dbReference>
<dbReference type="SUPFAM" id="SSF81606">
    <property type="entry name" value="PP2C-like"/>
    <property type="match status" value="1"/>
</dbReference>
<dbReference type="SUPFAM" id="SSF158472">
    <property type="entry name" value="HAMP domain-like"/>
    <property type="match status" value="1"/>
</dbReference>
<dbReference type="GO" id="GO:0016791">
    <property type="term" value="F:phosphatase activity"/>
    <property type="evidence" value="ECO:0007669"/>
    <property type="project" value="TreeGrafter"/>
</dbReference>
<keyword evidence="2" id="KW-1133">Transmembrane helix</keyword>
<keyword evidence="1" id="KW-0378">Hydrolase</keyword>
<dbReference type="GO" id="GO:0007165">
    <property type="term" value="P:signal transduction"/>
    <property type="evidence" value="ECO:0007669"/>
    <property type="project" value="InterPro"/>
</dbReference>
<dbReference type="Pfam" id="PF07228">
    <property type="entry name" value="SpoIIE"/>
    <property type="match status" value="1"/>
</dbReference>
<name>A0AAU7ZKS0_9BACT</name>
<keyword evidence="2" id="KW-0812">Transmembrane</keyword>
<protein>
    <submittedName>
        <fullName evidence="4">SpoIIE family protein phosphatase</fullName>
    </submittedName>
</protein>
<dbReference type="CDD" id="cd06225">
    <property type="entry name" value="HAMP"/>
    <property type="match status" value="1"/>
</dbReference>
<feature type="transmembrane region" description="Helical" evidence="2">
    <location>
        <begin position="254"/>
        <end position="277"/>
    </location>
</feature>
<dbReference type="Pfam" id="PF00672">
    <property type="entry name" value="HAMP"/>
    <property type="match status" value="1"/>
</dbReference>
<organism evidence="4">
    <name type="scientific">Tunturiibacter psychrotolerans</name>
    <dbReference type="NCBI Taxonomy" id="3069686"/>
    <lineage>
        <taxon>Bacteria</taxon>
        <taxon>Pseudomonadati</taxon>
        <taxon>Acidobacteriota</taxon>
        <taxon>Terriglobia</taxon>
        <taxon>Terriglobales</taxon>
        <taxon>Acidobacteriaceae</taxon>
        <taxon>Tunturiibacter</taxon>
    </lineage>
</organism>
<dbReference type="PANTHER" id="PTHR43156:SF2">
    <property type="entry name" value="STAGE II SPORULATION PROTEIN E"/>
    <property type="match status" value="1"/>
</dbReference>
<accession>A0AAU7ZKS0</accession>
<dbReference type="PROSITE" id="PS50885">
    <property type="entry name" value="HAMP"/>
    <property type="match status" value="1"/>
</dbReference>
<dbReference type="PANTHER" id="PTHR43156">
    <property type="entry name" value="STAGE II SPORULATION PROTEIN E-RELATED"/>
    <property type="match status" value="1"/>
</dbReference>
<proteinExistence type="predicted"/>
<dbReference type="KEGG" id="tpsc:RBB77_13080"/>
<reference evidence="4" key="1">
    <citation type="submission" date="2023-08" db="EMBL/GenBank/DDBJ databases">
        <authorList>
            <person name="Messyasz A."/>
            <person name="Mannisto M.K."/>
            <person name="Kerkhof L.J."/>
            <person name="Haggblom M."/>
        </authorList>
    </citation>
    <scope>NUCLEOTIDE SEQUENCE</scope>
    <source>
        <strain evidence="4">X5P6</strain>
    </source>
</reference>
<evidence type="ECO:0000256" key="2">
    <source>
        <dbReference type="SAM" id="Phobius"/>
    </source>
</evidence>